<dbReference type="InterPro" id="IPR029034">
    <property type="entry name" value="Cystine-knot_cytokine"/>
</dbReference>
<dbReference type="InterPro" id="IPR001839">
    <property type="entry name" value="TGF-b_C"/>
</dbReference>
<feature type="region of interest" description="Disordered" evidence="8">
    <location>
        <begin position="33"/>
        <end position="63"/>
    </location>
</feature>
<evidence type="ECO:0000256" key="2">
    <source>
        <dbReference type="ARBA" id="ARBA00009832"/>
    </source>
</evidence>
<keyword evidence="3" id="KW-0964">Secreted</keyword>
<comment type="subcellular location">
    <subcellularLocation>
        <location evidence="1">Secreted</location>
    </subcellularLocation>
</comment>
<reference evidence="11 12" key="1">
    <citation type="journal article" date="2019" name="Genome Biol. Evol.">
        <title>Whole-Genome Sequencing of the Giant Devil Catfish, Bagarius yarrelli.</title>
        <authorList>
            <person name="Jiang W."/>
            <person name="Lv Y."/>
            <person name="Cheng L."/>
            <person name="Yang K."/>
            <person name="Chao B."/>
            <person name="Wang X."/>
            <person name="Li Y."/>
            <person name="Pan X."/>
            <person name="You X."/>
            <person name="Zhang Y."/>
            <person name="Yang J."/>
            <person name="Li J."/>
            <person name="Zhang X."/>
            <person name="Liu S."/>
            <person name="Sun C."/>
            <person name="Yang J."/>
            <person name="Shi Q."/>
        </authorList>
    </citation>
    <scope>NUCLEOTIDE SEQUENCE [LARGE SCALE GENOMIC DNA]</scope>
    <source>
        <strain evidence="11">JWS20170419001</strain>
        <tissue evidence="11">Muscle</tissue>
    </source>
</reference>
<comment type="caution">
    <text evidence="11">The sequence shown here is derived from an EMBL/GenBank/DDBJ whole genome shotgun (WGS) entry which is preliminary data.</text>
</comment>
<evidence type="ECO:0000256" key="5">
    <source>
        <dbReference type="ARBA" id="ARBA00023030"/>
    </source>
</evidence>
<name>A0A556TTZ7_BAGYA</name>
<dbReference type="OrthoDB" id="9936891at2759"/>
<proteinExistence type="inferred from homology"/>
<keyword evidence="5 7" id="KW-0339">Growth factor</keyword>
<keyword evidence="4 9" id="KW-0732">Signal</keyword>
<keyword evidence="12" id="KW-1185">Reference proteome</keyword>
<evidence type="ECO:0000313" key="11">
    <source>
        <dbReference type="EMBL" id="TSK67242.1"/>
    </source>
</evidence>
<dbReference type="GO" id="GO:0030116">
    <property type="term" value="F:glial cell-derived neurotrophic factor receptor binding"/>
    <property type="evidence" value="ECO:0007669"/>
    <property type="project" value="InterPro"/>
</dbReference>
<organism evidence="11 12">
    <name type="scientific">Bagarius yarrelli</name>
    <name type="common">Goonch</name>
    <name type="synonym">Bagrus yarrelli</name>
    <dbReference type="NCBI Taxonomy" id="175774"/>
    <lineage>
        <taxon>Eukaryota</taxon>
        <taxon>Metazoa</taxon>
        <taxon>Chordata</taxon>
        <taxon>Craniata</taxon>
        <taxon>Vertebrata</taxon>
        <taxon>Euteleostomi</taxon>
        <taxon>Actinopterygii</taxon>
        <taxon>Neopterygii</taxon>
        <taxon>Teleostei</taxon>
        <taxon>Ostariophysi</taxon>
        <taxon>Siluriformes</taxon>
        <taxon>Sisoridae</taxon>
        <taxon>Sisorinae</taxon>
        <taxon>Bagarius</taxon>
    </lineage>
</organism>
<dbReference type="GO" id="GO:0030971">
    <property type="term" value="F:receptor tyrosine kinase binding"/>
    <property type="evidence" value="ECO:0007669"/>
    <property type="project" value="InterPro"/>
</dbReference>
<evidence type="ECO:0000256" key="8">
    <source>
        <dbReference type="SAM" id="MobiDB-lite"/>
    </source>
</evidence>
<dbReference type="EMBL" id="VCAZ01000018">
    <property type="protein sequence ID" value="TSK67242.1"/>
    <property type="molecule type" value="Genomic_DNA"/>
</dbReference>
<dbReference type="GO" id="GO:0048731">
    <property type="term" value="P:system development"/>
    <property type="evidence" value="ECO:0007669"/>
    <property type="project" value="UniProtKB-ARBA"/>
</dbReference>
<dbReference type="GO" id="GO:0008083">
    <property type="term" value="F:growth factor activity"/>
    <property type="evidence" value="ECO:0007669"/>
    <property type="project" value="UniProtKB-KW"/>
</dbReference>
<dbReference type="PANTHER" id="PTHR12173">
    <property type="entry name" value="GDNF SUBFAMILY OF TGF-BETA FAMILY"/>
    <property type="match status" value="1"/>
</dbReference>
<evidence type="ECO:0000259" key="10">
    <source>
        <dbReference type="PROSITE" id="PS51362"/>
    </source>
</evidence>
<evidence type="ECO:0000256" key="7">
    <source>
        <dbReference type="RuleBase" id="RU000354"/>
    </source>
</evidence>
<dbReference type="SUPFAM" id="SSF57501">
    <property type="entry name" value="Cystine-knot cytokines"/>
    <property type="match status" value="1"/>
</dbReference>
<keyword evidence="6" id="KW-1015">Disulfide bond</keyword>
<dbReference type="GO" id="GO:0005576">
    <property type="term" value="C:extracellular region"/>
    <property type="evidence" value="ECO:0007669"/>
    <property type="project" value="UniProtKB-SubCell"/>
</dbReference>
<sequence>MCFLLKIAMLLFCFRVAEGHWLHKLLASDPQEQATSSESGLLDGTRREEGEVGDGSGRRWGGHMLRSRRSAEDSCGLHSILLQVRDLGLGYDSEETVLFKYCSGGCPRVPSNHDLTLTNLRLSGALPHTETWHHAPCCRPTRHEDMAFLDIAHRWHKIEKLSASACSCVG</sequence>
<feature type="signal peptide" evidence="9">
    <location>
        <begin position="1"/>
        <end position="19"/>
    </location>
</feature>
<accession>A0A556TTZ7</accession>
<comment type="similarity">
    <text evidence="2">Belongs to the TGF-beta family. GDNF subfamily.</text>
</comment>
<evidence type="ECO:0000256" key="9">
    <source>
        <dbReference type="SAM" id="SignalP"/>
    </source>
</evidence>
<dbReference type="PROSITE" id="PS51362">
    <property type="entry name" value="TGF_BETA_2"/>
    <property type="match status" value="1"/>
</dbReference>
<evidence type="ECO:0000256" key="6">
    <source>
        <dbReference type="ARBA" id="ARBA00023157"/>
    </source>
</evidence>
<feature type="chain" id="PRO_5022163668" evidence="9">
    <location>
        <begin position="20"/>
        <end position="170"/>
    </location>
</feature>
<dbReference type="Pfam" id="PF00019">
    <property type="entry name" value="TGF_beta"/>
    <property type="match status" value="1"/>
</dbReference>
<dbReference type="InterPro" id="IPR043401">
    <property type="entry name" value="GDNF_fam"/>
</dbReference>
<gene>
    <name evidence="11" type="ORF">Baya_5219</name>
</gene>
<feature type="domain" description="TGF-beta family profile" evidence="10">
    <location>
        <begin position="66"/>
        <end position="169"/>
    </location>
</feature>
<dbReference type="AlphaFoldDB" id="A0A556TTZ7"/>
<dbReference type="Proteomes" id="UP000319801">
    <property type="component" value="Unassembled WGS sequence"/>
</dbReference>
<dbReference type="Gene3D" id="2.10.90.10">
    <property type="entry name" value="Cystine-knot cytokines"/>
    <property type="match status" value="1"/>
</dbReference>
<evidence type="ECO:0000313" key="12">
    <source>
        <dbReference type="Proteomes" id="UP000319801"/>
    </source>
</evidence>
<protein>
    <submittedName>
        <fullName evidence="11">Persephin</fullName>
    </submittedName>
</protein>
<dbReference type="CDD" id="cd19382">
    <property type="entry name" value="TGF_beta_Persephin"/>
    <property type="match status" value="1"/>
</dbReference>
<evidence type="ECO:0000256" key="4">
    <source>
        <dbReference type="ARBA" id="ARBA00022729"/>
    </source>
</evidence>
<evidence type="ECO:0000256" key="1">
    <source>
        <dbReference type="ARBA" id="ARBA00004613"/>
    </source>
</evidence>
<dbReference type="PANTHER" id="PTHR12173:SF11">
    <property type="entry name" value="PERSEPHIN-LIKE"/>
    <property type="match status" value="1"/>
</dbReference>
<evidence type="ECO:0000256" key="3">
    <source>
        <dbReference type="ARBA" id="ARBA00022525"/>
    </source>
</evidence>